<feature type="domain" description="Response regulatory" evidence="17">
    <location>
        <begin position="623"/>
        <end position="742"/>
    </location>
</feature>
<comment type="catalytic activity">
    <reaction evidence="1">
        <text>ATP + protein L-histidine = ADP + protein N-phospho-L-histidine.</text>
        <dbReference type="EC" id="2.7.13.3"/>
    </reaction>
</comment>
<dbReference type="SUPFAM" id="SSF52172">
    <property type="entry name" value="CheY-like"/>
    <property type="match status" value="1"/>
</dbReference>
<reference evidence="19" key="1">
    <citation type="submission" date="2021-04" db="EMBL/GenBank/DDBJ databases">
        <title>Draft genome assembly of strain Phenylobacterium sp. 20VBR1 using MiniION and Illumina platforms.</title>
        <authorList>
            <person name="Thomas F.A."/>
            <person name="Krishnan K.P."/>
            <person name="Sinha R.K."/>
        </authorList>
    </citation>
    <scope>NUCLEOTIDE SEQUENCE</scope>
    <source>
        <strain evidence="19">20VBR1</strain>
    </source>
</reference>
<dbReference type="SMART" id="SM00448">
    <property type="entry name" value="REC"/>
    <property type="match status" value="1"/>
</dbReference>
<dbReference type="SUPFAM" id="SSF103190">
    <property type="entry name" value="Sensory domain-like"/>
    <property type="match status" value="1"/>
</dbReference>
<dbReference type="SMART" id="SM00388">
    <property type="entry name" value="HisKA"/>
    <property type="match status" value="1"/>
</dbReference>
<keyword evidence="4" id="KW-1003">Cell membrane</keyword>
<protein>
    <recommendedName>
        <fullName evidence="3">histidine kinase</fullName>
        <ecNumber evidence="3">2.7.13.3</ecNumber>
    </recommendedName>
</protein>
<keyword evidence="7 15" id="KW-0812">Transmembrane</keyword>
<dbReference type="InterPro" id="IPR029151">
    <property type="entry name" value="Sensor-like_sf"/>
</dbReference>
<keyword evidence="12" id="KW-0902">Two-component regulatory system</keyword>
<dbReference type="InterPro" id="IPR004358">
    <property type="entry name" value="Sig_transdc_His_kin-like_C"/>
</dbReference>
<dbReference type="GO" id="GO:0005524">
    <property type="term" value="F:ATP binding"/>
    <property type="evidence" value="ECO:0007669"/>
    <property type="project" value="UniProtKB-KW"/>
</dbReference>
<dbReference type="Pfam" id="PF00672">
    <property type="entry name" value="HAMP"/>
    <property type="match status" value="1"/>
</dbReference>
<dbReference type="EC" id="2.7.13.3" evidence="3"/>
<keyword evidence="9" id="KW-0418">Kinase</keyword>
<feature type="domain" description="Histidine kinase" evidence="16">
    <location>
        <begin position="385"/>
        <end position="599"/>
    </location>
</feature>
<dbReference type="InterPro" id="IPR003661">
    <property type="entry name" value="HisK_dim/P_dom"/>
</dbReference>
<dbReference type="PANTHER" id="PTHR45339:SF1">
    <property type="entry name" value="HYBRID SIGNAL TRANSDUCTION HISTIDINE KINASE J"/>
    <property type="match status" value="1"/>
</dbReference>
<dbReference type="RefSeq" id="WP_215340050.1">
    <property type="nucleotide sequence ID" value="NZ_JAGSGD010000001.1"/>
</dbReference>
<accession>A0A941D2M7</accession>
<dbReference type="Pfam" id="PF00512">
    <property type="entry name" value="HisKA"/>
    <property type="match status" value="1"/>
</dbReference>
<evidence type="ECO:0000256" key="15">
    <source>
        <dbReference type="SAM" id="Phobius"/>
    </source>
</evidence>
<dbReference type="InterPro" id="IPR003660">
    <property type="entry name" value="HAMP_dom"/>
</dbReference>
<keyword evidence="5 14" id="KW-0597">Phosphoprotein</keyword>
<evidence type="ECO:0000259" key="17">
    <source>
        <dbReference type="PROSITE" id="PS50110"/>
    </source>
</evidence>
<evidence type="ECO:0000256" key="9">
    <source>
        <dbReference type="ARBA" id="ARBA00022777"/>
    </source>
</evidence>
<feature type="transmembrane region" description="Helical" evidence="15">
    <location>
        <begin position="31"/>
        <end position="52"/>
    </location>
</feature>
<dbReference type="FunFam" id="1.10.287.130:FF:000004">
    <property type="entry name" value="Ethylene receptor 1"/>
    <property type="match status" value="1"/>
</dbReference>
<proteinExistence type="predicted"/>
<evidence type="ECO:0000256" key="11">
    <source>
        <dbReference type="ARBA" id="ARBA00022989"/>
    </source>
</evidence>
<evidence type="ECO:0000256" key="14">
    <source>
        <dbReference type="PROSITE-ProRule" id="PRU00169"/>
    </source>
</evidence>
<dbReference type="SUPFAM" id="SSF55874">
    <property type="entry name" value="ATPase domain of HSP90 chaperone/DNA topoisomerase II/histidine kinase"/>
    <property type="match status" value="1"/>
</dbReference>
<dbReference type="PROSITE" id="PS50109">
    <property type="entry name" value="HIS_KIN"/>
    <property type="match status" value="1"/>
</dbReference>
<dbReference type="CDD" id="cd00082">
    <property type="entry name" value="HisKA"/>
    <property type="match status" value="1"/>
</dbReference>
<dbReference type="PROSITE" id="PS50885">
    <property type="entry name" value="HAMP"/>
    <property type="match status" value="1"/>
</dbReference>
<dbReference type="GO" id="GO:0005886">
    <property type="term" value="C:plasma membrane"/>
    <property type="evidence" value="ECO:0007669"/>
    <property type="project" value="UniProtKB-SubCell"/>
</dbReference>
<evidence type="ECO:0000256" key="1">
    <source>
        <dbReference type="ARBA" id="ARBA00000085"/>
    </source>
</evidence>
<dbReference type="InterPro" id="IPR011006">
    <property type="entry name" value="CheY-like_superfamily"/>
</dbReference>
<dbReference type="SMART" id="SM00304">
    <property type="entry name" value="HAMP"/>
    <property type="match status" value="1"/>
</dbReference>
<evidence type="ECO:0000256" key="6">
    <source>
        <dbReference type="ARBA" id="ARBA00022679"/>
    </source>
</evidence>
<dbReference type="InterPro" id="IPR036890">
    <property type="entry name" value="HATPase_C_sf"/>
</dbReference>
<keyword evidence="10" id="KW-0067">ATP-binding</keyword>
<dbReference type="PRINTS" id="PR00344">
    <property type="entry name" value="BCTRLSENSOR"/>
</dbReference>
<dbReference type="Pfam" id="PF05228">
    <property type="entry name" value="CHASE4"/>
    <property type="match status" value="1"/>
</dbReference>
<evidence type="ECO:0000256" key="7">
    <source>
        <dbReference type="ARBA" id="ARBA00022692"/>
    </source>
</evidence>
<dbReference type="SUPFAM" id="SSF158472">
    <property type="entry name" value="HAMP domain-like"/>
    <property type="match status" value="1"/>
</dbReference>
<keyword evidence="8" id="KW-0547">Nucleotide-binding</keyword>
<dbReference type="InterPro" id="IPR005467">
    <property type="entry name" value="His_kinase_dom"/>
</dbReference>
<keyword evidence="6" id="KW-0808">Transferase</keyword>
<dbReference type="InterPro" id="IPR003594">
    <property type="entry name" value="HATPase_dom"/>
</dbReference>
<feature type="domain" description="HAMP" evidence="18">
    <location>
        <begin position="312"/>
        <end position="363"/>
    </location>
</feature>
<comment type="caution">
    <text evidence="19">The sequence shown here is derived from an EMBL/GenBank/DDBJ whole genome shotgun (WGS) entry which is preliminary data.</text>
</comment>
<dbReference type="EMBL" id="JAGSGD010000001">
    <property type="protein sequence ID" value="MBR7619708.1"/>
    <property type="molecule type" value="Genomic_DNA"/>
</dbReference>
<evidence type="ECO:0000259" key="16">
    <source>
        <dbReference type="PROSITE" id="PS50109"/>
    </source>
</evidence>
<evidence type="ECO:0000256" key="2">
    <source>
        <dbReference type="ARBA" id="ARBA00004651"/>
    </source>
</evidence>
<sequence>MPKLPNLAGMFKWAPPLWPPRFNRLRTKLTVLYAGLFVAILFVILSAVYAAVARNAERIVRDELAVSGLVFDRIWSLRSHELESGASVLARDFGFRAAVATEDAATIQSALDNLRTRLGIDAAFVVGLDGRVLAASSKSPARPTDAVLQAIAGQDTSAGVFVMAGTPYEAVSAPIMTPMLSGWVVFAVRLDQAEMKALEQLSAIPLQPVVLVRGADGHWKANTWAASTAELEAVSRFLDAPKSKRQAAVTRIGPAVAVIKPLASIAQDRVVLLLRYPLARALEPYSWLLGAMLMLALAGLGVIAAGSWALARNVTRPLLALRDAAERLERGESVQVEAAGADEIGSLERSFNAMAQGIAERERALKLSTEKAEAANRAKTDFLSNMSHEIRTPLNGILGMAQIMAREPADAPHGQRLAVIRESGEALLKILNGILEISKADDATLKAEDFDLAALVRTACVADGDAAAAKGLSFDIAVAAESQGRWRGDAKRLARVLGNLTSNAVKFTKAGGVTIAVDHQDATVRVRVADTGVGIPAKWVEEVFEAFSQVDASATRATGGTGVGLSIARELATLMGGKITVASEEGRGSVFTLEVPLEKRSSAAPAAELISDLEPNADAVPLRILAAEDNKTNQLILTSLLEPFGIDLTIAENGREAAELFAAGGYDLVLMDIQMPEMTGVEATLAIRQGEAERGVPPTPIVAVTANVMSEQVAEYLAAGMSSVVAKPIEAEKLFAAIEAALDGAPDTAAQAA</sequence>
<feature type="transmembrane region" description="Helical" evidence="15">
    <location>
        <begin position="285"/>
        <end position="311"/>
    </location>
</feature>
<keyword evidence="13 15" id="KW-0472">Membrane</keyword>
<dbReference type="AlphaFoldDB" id="A0A941D2M7"/>
<dbReference type="Pfam" id="PF02518">
    <property type="entry name" value="HATPase_c"/>
    <property type="match status" value="1"/>
</dbReference>
<evidence type="ECO:0000256" key="8">
    <source>
        <dbReference type="ARBA" id="ARBA00022741"/>
    </source>
</evidence>
<dbReference type="InterPro" id="IPR001789">
    <property type="entry name" value="Sig_transdc_resp-reg_receiver"/>
</dbReference>
<evidence type="ECO:0000313" key="19">
    <source>
        <dbReference type="EMBL" id="MBR7619708.1"/>
    </source>
</evidence>
<name>A0A941D2M7_9CAUL</name>
<dbReference type="SUPFAM" id="SSF47384">
    <property type="entry name" value="Homodimeric domain of signal transducing histidine kinase"/>
    <property type="match status" value="1"/>
</dbReference>
<dbReference type="Gene3D" id="1.10.287.130">
    <property type="match status" value="1"/>
</dbReference>
<gene>
    <name evidence="19" type="ORF">JKL49_09940</name>
</gene>
<dbReference type="GO" id="GO:0000155">
    <property type="term" value="F:phosphorelay sensor kinase activity"/>
    <property type="evidence" value="ECO:0007669"/>
    <property type="project" value="InterPro"/>
</dbReference>
<evidence type="ECO:0000256" key="10">
    <source>
        <dbReference type="ARBA" id="ARBA00022840"/>
    </source>
</evidence>
<dbReference type="CDD" id="cd16922">
    <property type="entry name" value="HATPase_EvgS-ArcB-TorS-like"/>
    <property type="match status" value="1"/>
</dbReference>
<dbReference type="CDD" id="cd06225">
    <property type="entry name" value="HAMP"/>
    <property type="match status" value="1"/>
</dbReference>
<evidence type="ECO:0000256" key="13">
    <source>
        <dbReference type="ARBA" id="ARBA00023136"/>
    </source>
</evidence>
<evidence type="ECO:0000256" key="4">
    <source>
        <dbReference type="ARBA" id="ARBA00022475"/>
    </source>
</evidence>
<evidence type="ECO:0000259" key="18">
    <source>
        <dbReference type="PROSITE" id="PS50885"/>
    </source>
</evidence>
<dbReference type="Proteomes" id="UP000622580">
    <property type="component" value="Unassembled WGS sequence"/>
</dbReference>
<evidence type="ECO:0000256" key="12">
    <source>
        <dbReference type="ARBA" id="ARBA00023012"/>
    </source>
</evidence>
<dbReference type="Gene3D" id="6.10.340.10">
    <property type="match status" value="1"/>
</dbReference>
<dbReference type="InterPro" id="IPR007892">
    <property type="entry name" value="CHASE4"/>
</dbReference>
<organism evidence="19 20">
    <name type="scientific">Phenylobacterium glaciei</name>
    <dbReference type="NCBI Taxonomy" id="2803784"/>
    <lineage>
        <taxon>Bacteria</taxon>
        <taxon>Pseudomonadati</taxon>
        <taxon>Pseudomonadota</taxon>
        <taxon>Alphaproteobacteria</taxon>
        <taxon>Caulobacterales</taxon>
        <taxon>Caulobacteraceae</taxon>
        <taxon>Phenylobacterium</taxon>
    </lineage>
</organism>
<dbReference type="Pfam" id="PF00072">
    <property type="entry name" value="Response_reg"/>
    <property type="match status" value="1"/>
</dbReference>
<dbReference type="CDD" id="cd17546">
    <property type="entry name" value="REC_hyHK_CKI1_RcsC-like"/>
    <property type="match status" value="1"/>
</dbReference>
<dbReference type="SMART" id="SM00387">
    <property type="entry name" value="HATPase_c"/>
    <property type="match status" value="1"/>
</dbReference>
<dbReference type="Gene3D" id="3.40.50.2300">
    <property type="match status" value="1"/>
</dbReference>
<dbReference type="InterPro" id="IPR036097">
    <property type="entry name" value="HisK_dim/P_sf"/>
</dbReference>
<dbReference type="PROSITE" id="PS50110">
    <property type="entry name" value="RESPONSE_REGULATORY"/>
    <property type="match status" value="1"/>
</dbReference>
<evidence type="ECO:0000256" key="5">
    <source>
        <dbReference type="ARBA" id="ARBA00022553"/>
    </source>
</evidence>
<comment type="subcellular location">
    <subcellularLocation>
        <location evidence="2">Cell membrane</location>
        <topology evidence="2">Multi-pass membrane protein</topology>
    </subcellularLocation>
</comment>
<dbReference type="FunFam" id="3.30.565.10:FF:000010">
    <property type="entry name" value="Sensor histidine kinase RcsC"/>
    <property type="match status" value="1"/>
</dbReference>
<dbReference type="PANTHER" id="PTHR45339">
    <property type="entry name" value="HYBRID SIGNAL TRANSDUCTION HISTIDINE KINASE J"/>
    <property type="match status" value="1"/>
</dbReference>
<keyword evidence="20" id="KW-1185">Reference proteome</keyword>
<dbReference type="Gene3D" id="3.30.565.10">
    <property type="entry name" value="Histidine kinase-like ATPase, C-terminal domain"/>
    <property type="match status" value="1"/>
</dbReference>
<evidence type="ECO:0000256" key="3">
    <source>
        <dbReference type="ARBA" id="ARBA00012438"/>
    </source>
</evidence>
<feature type="modified residue" description="4-aspartylphosphate" evidence="14">
    <location>
        <position position="672"/>
    </location>
</feature>
<evidence type="ECO:0000313" key="20">
    <source>
        <dbReference type="Proteomes" id="UP000622580"/>
    </source>
</evidence>
<keyword evidence="11 15" id="KW-1133">Transmembrane helix</keyword>